<feature type="compositionally biased region" description="Low complexity" evidence="7">
    <location>
        <begin position="828"/>
        <end position="849"/>
    </location>
</feature>
<keyword evidence="5 6" id="KW-0833">Ubl conjugation pathway</keyword>
<dbReference type="GO" id="GO:0005737">
    <property type="term" value="C:cytoplasm"/>
    <property type="evidence" value="ECO:0007669"/>
    <property type="project" value="TreeGrafter"/>
</dbReference>
<feature type="domain" description="HECT" evidence="8">
    <location>
        <begin position="413"/>
        <end position="696"/>
    </location>
</feature>
<evidence type="ECO:0000256" key="5">
    <source>
        <dbReference type="ARBA" id="ARBA00022786"/>
    </source>
</evidence>
<dbReference type="Gene3D" id="3.90.1750.10">
    <property type="entry name" value="Hect, E3 ligase catalytic domains"/>
    <property type="match status" value="1"/>
</dbReference>
<sequence>MTNSREATKLAQKLAEDLQLAGIQCVEAIVEWILEAGAKAEKPPPFLWRERNYFLKMYNDLDFAQAELEARGVHLECYTQQNPLLIRTNQKLGRVLAAQAIITEMVEMATTMDNVYGYLATQAQESLERGNSLISEIEIDEVVELTEATFIDFHLTTWVHLRNAVDFLKLMHSDSNRKRIRCTSWGLSNLVKVFYPYLVNLPREKLSVSWRRIAHLFNSVSPDLDGLLFLMDPTCKALLLAASSRGSLLEGEDESDDEDGDERTTKSFPKLTLVCQRENVLETSMTMLWSKFFNAKESSRVQHVVYPFFQSSFGEKVVDGLKVEEGEGKGPLKEWIVLITREMTAKWKDVPIDSSITNGNESAEANGNKLTALGLTRNLQTGFELSWSSDQEEAFSRVINKIVDADTILLDRGVPTYSFSISDLKVRQPKLAFLEYIQASESFWLNSQTPDTFENRRVLYFYGWYLGVVISHYSKIDLPFHELFFSFLLNEDFQVALDGVRSLDPSLYDSLMQMKQMSPSDFAAYLDFEGISSNVSVDDYIVQVVDEKFGSKSSIRWQFDELRAGFQRVFSLDELRSADVEAKDLAKVICGSPSDRKAQDSDFNLDEIFRVALDPDFVKCLPLRRVFWRVVNAFGPRLKRKLVKFITGVDTLPLPGTEFLRIEMPFATLTAAENEKVLLMLPQSHTCDNTLELPHYWRALCWKKHRDEHLGSEELEDELAALLTKKLEDAVEYSSGYGLDGTSTVSGIFPEKSGKQPGNATSRSDLVKEESYESLDLPGIGDSVGPSSRAQTPSSLVPQTEEALLPLPQEPELLPAEVLDEPERLSILPSSSSSSSLTSPLSSAAPTSAETFATVEETMVEPSRVSAASSPAKSAHPPPQRNDDDESYAENDWEEELLEE</sequence>
<organism evidence="9 10">
    <name type="scientific">Globisporangium ultimum (strain ATCC 200006 / CBS 805.95 / DAOM BR144)</name>
    <name type="common">Pythium ultimum</name>
    <dbReference type="NCBI Taxonomy" id="431595"/>
    <lineage>
        <taxon>Eukaryota</taxon>
        <taxon>Sar</taxon>
        <taxon>Stramenopiles</taxon>
        <taxon>Oomycota</taxon>
        <taxon>Peronosporomycetes</taxon>
        <taxon>Pythiales</taxon>
        <taxon>Pythiaceae</taxon>
        <taxon>Globisporangium</taxon>
    </lineage>
</organism>
<feature type="active site" description="Glycyl thioester intermediate" evidence="6">
    <location>
        <position position="687"/>
    </location>
</feature>
<evidence type="ECO:0000313" key="10">
    <source>
        <dbReference type="Proteomes" id="UP000019132"/>
    </source>
</evidence>
<feature type="compositionally biased region" description="Polar residues" evidence="7">
    <location>
        <begin position="785"/>
        <end position="797"/>
    </location>
</feature>
<dbReference type="GO" id="GO:0016567">
    <property type="term" value="P:protein ubiquitination"/>
    <property type="evidence" value="ECO:0007669"/>
    <property type="project" value="TreeGrafter"/>
</dbReference>
<protein>
    <recommendedName>
        <fullName evidence="3">HECT-type E3 ubiquitin transferase</fullName>
        <ecNumber evidence="3">2.3.2.26</ecNumber>
    </recommendedName>
</protein>
<dbReference type="PANTHER" id="PTHR11254:SF440">
    <property type="entry name" value="E3 UBIQUITIN-PROTEIN LIGASE NEDD-4"/>
    <property type="match status" value="1"/>
</dbReference>
<reference evidence="10" key="2">
    <citation type="submission" date="2010-04" db="EMBL/GenBank/DDBJ databases">
        <authorList>
            <person name="Buell R."/>
            <person name="Hamilton J."/>
            <person name="Hostetler J."/>
        </authorList>
    </citation>
    <scope>NUCLEOTIDE SEQUENCE [LARGE SCALE GENOMIC DNA]</scope>
    <source>
        <strain evidence="10">DAOM:BR144</strain>
    </source>
</reference>
<evidence type="ECO:0000256" key="2">
    <source>
        <dbReference type="ARBA" id="ARBA00004906"/>
    </source>
</evidence>
<dbReference type="InParanoid" id="K3WX59"/>
<evidence type="ECO:0000256" key="4">
    <source>
        <dbReference type="ARBA" id="ARBA00022679"/>
    </source>
</evidence>
<feature type="region of interest" description="Disordered" evidence="7">
    <location>
        <begin position="748"/>
        <end position="799"/>
    </location>
</feature>
<dbReference type="PANTHER" id="PTHR11254">
    <property type="entry name" value="HECT DOMAIN UBIQUITIN-PROTEIN LIGASE"/>
    <property type="match status" value="1"/>
</dbReference>
<dbReference type="EC" id="2.3.2.26" evidence="3"/>
<dbReference type="EnsemblProtists" id="PYU1_T009557">
    <property type="protein sequence ID" value="PYU1_T009557"/>
    <property type="gene ID" value="PYU1_G009539"/>
</dbReference>
<comment type="pathway">
    <text evidence="2">Protein modification; protein ubiquitination.</text>
</comment>
<dbReference type="Proteomes" id="UP000019132">
    <property type="component" value="Unassembled WGS sequence"/>
</dbReference>
<dbReference type="STRING" id="431595.K3WX59"/>
<feature type="region of interest" description="Disordered" evidence="7">
    <location>
        <begin position="811"/>
        <end position="900"/>
    </location>
</feature>
<evidence type="ECO:0000256" key="1">
    <source>
        <dbReference type="ARBA" id="ARBA00000885"/>
    </source>
</evidence>
<dbReference type="Pfam" id="PF00632">
    <property type="entry name" value="HECT"/>
    <property type="match status" value="1"/>
</dbReference>
<reference evidence="10" key="1">
    <citation type="journal article" date="2010" name="Genome Biol.">
        <title>Genome sequence of the necrotrophic plant pathogen Pythium ultimum reveals original pathogenicity mechanisms and effector repertoire.</title>
        <authorList>
            <person name="Levesque C.A."/>
            <person name="Brouwer H."/>
            <person name="Cano L."/>
            <person name="Hamilton J.P."/>
            <person name="Holt C."/>
            <person name="Huitema E."/>
            <person name="Raffaele S."/>
            <person name="Robideau G.P."/>
            <person name="Thines M."/>
            <person name="Win J."/>
            <person name="Zerillo M.M."/>
            <person name="Beakes G.W."/>
            <person name="Boore J.L."/>
            <person name="Busam D."/>
            <person name="Dumas B."/>
            <person name="Ferriera S."/>
            <person name="Fuerstenberg S.I."/>
            <person name="Gachon C.M."/>
            <person name="Gaulin E."/>
            <person name="Govers F."/>
            <person name="Grenville-Briggs L."/>
            <person name="Horner N."/>
            <person name="Hostetler J."/>
            <person name="Jiang R.H."/>
            <person name="Johnson J."/>
            <person name="Krajaejun T."/>
            <person name="Lin H."/>
            <person name="Meijer H.J."/>
            <person name="Moore B."/>
            <person name="Morris P."/>
            <person name="Phuntmart V."/>
            <person name="Puiu D."/>
            <person name="Shetty J."/>
            <person name="Stajich J.E."/>
            <person name="Tripathy S."/>
            <person name="Wawra S."/>
            <person name="van West P."/>
            <person name="Whitty B.R."/>
            <person name="Coutinho P.M."/>
            <person name="Henrissat B."/>
            <person name="Martin F."/>
            <person name="Thomas P.D."/>
            <person name="Tyler B.M."/>
            <person name="De Vries R.P."/>
            <person name="Kamoun S."/>
            <person name="Yandell M."/>
            <person name="Tisserat N."/>
            <person name="Buell C.R."/>
        </authorList>
    </citation>
    <scope>NUCLEOTIDE SEQUENCE</scope>
    <source>
        <strain evidence="10">DAOM:BR144</strain>
    </source>
</reference>
<dbReference type="HOGENOM" id="CLU_321985_0_0_1"/>
<dbReference type="InterPro" id="IPR035983">
    <property type="entry name" value="Hect_E3_ubiquitin_ligase"/>
</dbReference>
<dbReference type="AlphaFoldDB" id="K3WX59"/>
<dbReference type="Gene3D" id="3.30.2410.10">
    <property type="entry name" value="Hect, E3 ligase catalytic domain"/>
    <property type="match status" value="1"/>
</dbReference>
<dbReference type="OMA" id="ISECMEG"/>
<dbReference type="SUPFAM" id="SSF56204">
    <property type="entry name" value="Hect, E3 ligase catalytic domain"/>
    <property type="match status" value="1"/>
</dbReference>
<dbReference type="InterPro" id="IPR050409">
    <property type="entry name" value="E3_ubiq-protein_ligase"/>
</dbReference>
<comment type="catalytic activity">
    <reaction evidence="1">
        <text>S-ubiquitinyl-[E2 ubiquitin-conjugating enzyme]-L-cysteine + [acceptor protein]-L-lysine = [E2 ubiquitin-conjugating enzyme]-L-cysteine + N(6)-ubiquitinyl-[acceptor protein]-L-lysine.</text>
        <dbReference type="EC" id="2.3.2.26"/>
    </reaction>
</comment>
<reference evidence="9" key="3">
    <citation type="submission" date="2015-02" db="UniProtKB">
        <authorList>
            <consortium name="EnsemblProtists"/>
        </authorList>
    </citation>
    <scope>IDENTIFICATION</scope>
    <source>
        <strain evidence="9">DAOM BR144</strain>
    </source>
</reference>
<feature type="compositionally biased region" description="Low complexity" evidence="7">
    <location>
        <begin position="862"/>
        <end position="875"/>
    </location>
</feature>
<name>K3WX59_GLOUD</name>
<evidence type="ECO:0000256" key="7">
    <source>
        <dbReference type="SAM" id="MobiDB-lite"/>
    </source>
</evidence>
<accession>K3WX59</accession>
<evidence type="ECO:0000259" key="8">
    <source>
        <dbReference type="PROSITE" id="PS50237"/>
    </source>
</evidence>
<dbReference type="GO" id="GO:0006511">
    <property type="term" value="P:ubiquitin-dependent protein catabolic process"/>
    <property type="evidence" value="ECO:0007669"/>
    <property type="project" value="TreeGrafter"/>
</dbReference>
<dbReference type="eggNOG" id="KOG0941">
    <property type="taxonomic scope" value="Eukaryota"/>
</dbReference>
<evidence type="ECO:0000256" key="6">
    <source>
        <dbReference type="PROSITE-ProRule" id="PRU00104"/>
    </source>
</evidence>
<evidence type="ECO:0000256" key="3">
    <source>
        <dbReference type="ARBA" id="ARBA00012485"/>
    </source>
</evidence>
<dbReference type="InterPro" id="IPR000569">
    <property type="entry name" value="HECT_dom"/>
</dbReference>
<proteinExistence type="predicted"/>
<dbReference type="PROSITE" id="PS50237">
    <property type="entry name" value="HECT"/>
    <property type="match status" value="1"/>
</dbReference>
<feature type="compositionally biased region" description="Acidic residues" evidence="7">
    <location>
        <begin position="883"/>
        <end position="900"/>
    </location>
</feature>
<dbReference type="EMBL" id="GL376622">
    <property type="status" value="NOT_ANNOTATED_CDS"/>
    <property type="molecule type" value="Genomic_DNA"/>
</dbReference>
<dbReference type="VEuPathDB" id="FungiDB:PYU1_G009539"/>
<dbReference type="SMART" id="SM00119">
    <property type="entry name" value="HECTc"/>
    <property type="match status" value="1"/>
</dbReference>
<evidence type="ECO:0000313" key="9">
    <source>
        <dbReference type="EnsemblProtists" id="PYU1_T009557"/>
    </source>
</evidence>
<keyword evidence="10" id="KW-1185">Reference proteome</keyword>
<keyword evidence="4" id="KW-0808">Transferase</keyword>
<dbReference type="GO" id="GO:0061630">
    <property type="term" value="F:ubiquitin protein ligase activity"/>
    <property type="evidence" value="ECO:0007669"/>
    <property type="project" value="UniProtKB-EC"/>
</dbReference>